<dbReference type="PANTHER" id="PTHR35807">
    <property type="entry name" value="TRANSCRIPTIONAL REGULATOR REDD-RELATED"/>
    <property type="match status" value="1"/>
</dbReference>
<sequence length="1105" mass="121751">MIWITLLGRGELRVGEESVRFPTRRALALCAYLVLEGATLRSRLAALLWPDHEESSARVNLRQELRRLRATPLGAQLHASGDILALSADVMSDAGLFELLSGQGDFAAALPHYGGRLLDGTEFFDAPDLGDWLEAQRERLHTLWTAALAAQAQALEEGGQLTEALALWQRLLRTDELRERWHAETMRLHLRLGEREAALRQFARCQAMLKDELGLTPLPETLALAEQARRAVPAPHLSVPPRPAPPLPPLLVGRADTYEALRQRLGTLIVGEPGIGKSALARAACGQVKVLILSGHEAGRHTPFSPATAALERHFAGLSGEEQAILVPMLPGRHLPPDPALRAGFRRAVAKIMEQRLGRDGVLLLEDLHWFDSASCEVLGGVLERCAEVGTWVLATARPHELSQNPAALRLSAPLTRLNLGPLGQADLAELTRAWTHAAPDPNFLIWLHDATAGNPLAVRETLRRLRDTQGEGPLKVPPESEAAPVRALILQRALRLGVQAQRVLEAASVCSPAFSVRQLARCTALDEWTCLDLLEDAQQAGLLDVEDQQFRFSHDLIRRAILSSLSPVRAALLHRHMAAELERGGAPEQVAQHLEAAGEDASGWWWKAACAAERVYAYPQALAHSERALAGQLTPETRLACHRRRLLWWRTVDDRPGWKTEVERLEALAYREGEAGWWLEARLARLEWLFHGGRYREVLDLGQQVVADPNATPEQHARALLEYANAQVYLGQYHEAQRHLHGALDVPGVTLAELPELYGRLHHSLTASALETGDLKMAAEHAELARRGFERAGSRMGQLRSLFNSFAIADRSGELEAAREAGLLALNLAREMEDRQSERLALFNLTSLAIKAESVELAQSLMVEVELMTEGEADPRTVQWANLNRAEICRLNGDLGGSVAFLQLVLAQAEAVGDTLHQLEATHIIAELLLELRLFQEARRVIGRRELHGDTESPTRQMIEARMLGFEGHPYEEAVALGHILHRNDLDGSRSRDRLVLHLARALINAGHGLDARQLLAEAKLGLTPSVQARRVALGLWLEADQGTVDAARRVLAAGNIPPIERLELLEALSTVHQPYLGQAQELRRSLMASLLPALEVGWPGGRA</sequence>
<dbReference type="InterPro" id="IPR027417">
    <property type="entry name" value="P-loop_NTPase"/>
</dbReference>
<name>A0ABY5YE99_9DEIO</name>
<protein>
    <submittedName>
        <fullName evidence="2">AAA family ATPase</fullName>
    </submittedName>
</protein>
<dbReference type="InterPro" id="IPR011990">
    <property type="entry name" value="TPR-like_helical_dom_sf"/>
</dbReference>
<evidence type="ECO:0000259" key="1">
    <source>
        <dbReference type="SMART" id="SM01043"/>
    </source>
</evidence>
<dbReference type="RefSeq" id="WP_260559556.1">
    <property type="nucleotide sequence ID" value="NZ_BAABEC010000061.1"/>
</dbReference>
<evidence type="ECO:0000313" key="2">
    <source>
        <dbReference type="EMBL" id="UWX63266.1"/>
    </source>
</evidence>
<dbReference type="SMART" id="SM01043">
    <property type="entry name" value="BTAD"/>
    <property type="match status" value="1"/>
</dbReference>
<dbReference type="Gene3D" id="1.25.40.10">
    <property type="entry name" value="Tetratricopeptide repeat domain"/>
    <property type="match status" value="2"/>
</dbReference>
<dbReference type="Pfam" id="PF13191">
    <property type="entry name" value="AAA_16"/>
    <property type="match status" value="1"/>
</dbReference>
<dbReference type="PANTHER" id="PTHR35807:SF3">
    <property type="entry name" value="BLL5740 PROTEIN"/>
    <property type="match status" value="1"/>
</dbReference>
<dbReference type="Gene3D" id="1.10.10.10">
    <property type="entry name" value="Winged helix-like DNA-binding domain superfamily/Winged helix DNA-binding domain"/>
    <property type="match status" value="1"/>
</dbReference>
<accession>A0ABY5YE99</accession>
<dbReference type="Proteomes" id="UP001060261">
    <property type="component" value="Chromosome"/>
</dbReference>
<dbReference type="InterPro" id="IPR051677">
    <property type="entry name" value="AfsR-DnrI-RedD_regulator"/>
</dbReference>
<dbReference type="InterPro" id="IPR041664">
    <property type="entry name" value="AAA_16"/>
</dbReference>
<dbReference type="Pfam" id="PF03704">
    <property type="entry name" value="BTAD"/>
    <property type="match status" value="1"/>
</dbReference>
<proteinExistence type="predicted"/>
<dbReference type="EMBL" id="CP104213">
    <property type="protein sequence ID" value="UWX63266.1"/>
    <property type="molecule type" value="Genomic_DNA"/>
</dbReference>
<dbReference type="SUPFAM" id="SSF52540">
    <property type="entry name" value="P-loop containing nucleoside triphosphate hydrolases"/>
    <property type="match status" value="1"/>
</dbReference>
<reference evidence="2" key="1">
    <citation type="submission" date="2022-09" db="EMBL/GenBank/DDBJ databases">
        <title>genome sequence of Deinococcus rubellus.</title>
        <authorList>
            <person name="Srinivasan S."/>
        </authorList>
    </citation>
    <scope>NUCLEOTIDE SEQUENCE</scope>
    <source>
        <strain evidence="2">Ant6</strain>
    </source>
</reference>
<gene>
    <name evidence="2" type="ORF">N0D28_10960</name>
</gene>
<keyword evidence="3" id="KW-1185">Reference proteome</keyword>
<evidence type="ECO:0000313" key="3">
    <source>
        <dbReference type="Proteomes" id="UP001060261"/>
    </source>
</evidence>
<dbReference type="InterPro" id="IPR005158">
    <property type="entry name" value="BTAD"/>
</dbReference>
<organism evidence="2 3">
    <name type="scientific">Deinococcus rubellus</name>
    <dbReference type="NCBI Taxonomy" id="1889240"/>
    <lineage>
        <taxon>Bacteria</taxon>
        <taxon>Thermotogati</taxon>
        <taxon>Deinococcota</taxon>
        <taxon>Deinococci</taxon>
        <taxon>Deinococcales</taxon>
        <taxon>Deinococcaceae</taxon>
        <taxon>Deinococcus</taxon>
    </lineage>
</organism>
<dbReference type="SUPFAM" id="SSF48452">
    <property type="entry name" value="TPR-like"/>
    <property type="match status" value="3"/>
</dbReference>
<feature type="domain" description="Bacterial transcriptional activator" evidence="1">
    <location>
        <begin position="92"/>
        <end position="229"/>
    </location>
</feature>
<dbReference type="InterPro" id="IPR036388">
    <property type="entry name" value="WH-like_DNA-bd_sf"/>
</dbReference>